<sequence>MTNKIITPATLKIIQSCLTILSLSLIITSCAGSKTAQKTDYFF</sequence>
<dbReference type="AlphaFoldDB" id="A0A1X7DEU9"/>
<accession>A0A1X7DEU9</accession>
<proteinExistence type="predicted"/>
<name>A0A1X7DEU9_9BACT</name>
<dbReference type="Proteomes" id="UP000192906">
    <property type="component" value="Unassembled WGS sequence"/>
</dbReference>
<dbReference type="RefSeq" id="WP_281248174.1">
    <property type="nucleotide sequence ID" value="NZ_FWZU01000003.1"/>
</dbReference>
<keyword evidence="2" id="KW-1185">Reference proteome</keyword>
<dbReference type="EMBL" id="FWZU01000003">
    <property type="protein sequence ID" value="SMF14347.1"/>
    <property type="molecule type" value="Genomic_DNA"/>
</dbReference>
<evidence type="ECO:0000313" key="2">
    <source>
        <dbReference type="Proteomes" id="UP000192906"/>
    </source>
</evidence>
<evidence type="ECO:0000313" key="1">
    <source>
        <dbReference type="EMBL" id="SMF14347.1"/>
    </source>
</evidence>
<protein>
    <submittedName>
        <fullName evidence="1">Uncharacterized protein</fullName>
    </submittedName>
</protein>
<dbReference type="PROSITE" id="PS51257">
    <property type="entry name" value="PROKAR_LIPOPROTEIN"/>
    <property type="match status" value="1"/>
</dbReference>
<dbReference type="STRING" id="1519643.SAMN06295933_1811"/>
<reference evidence="2" key="1">
    <citation type="submission" date="2017-04" db="EMBL/GenBank/DDBJ databases">
        <authorList>
            <person name="Varghese N."/>
            <person name="Submissions S."/>
        </authorList>
    </citation>
    <scope>NUCLEOTIDE SEQUENCE [LARGE SCALE GENOMIC DNA]</scope>
    <source>
        <strain evidence="2">K3S</strain>
    </source>
</reference>
<organism evidence="1 2">
    <name type="scientific">Desulfovibrio gilichinskyi</name>
    <dbReference type="NCBI Taxonomy" id="1519643"/>
    <lineage>
        <taxon>Bacteria</taxon>
        <taxon>Pseudomonadati</taxon>
        <taxon>Thermodesulfobacteriota</taxon>
        <taxon>Desulfovibrionia</taxon>
        <taxon>Desulfovibrionales</taxon>
        <taxon>Desulfovibrionaceae</taxon>
        <taxon>Desulfovibrio</taxon>
    </lineage>
</organism>
<gene>
    <name evidence="1" type="ORF">SAMN06295933_1811</name>
</gene>